<keyword evidence="2" id="KW-0328">Glycosyltransferase</keyword>
<keyword evidence="3" id="KW-0808">Transferase</keyword>
<dbReference type="GeneID" id="70292405"/>
<reference evidence="4" key="1">
    <citation type="journal article" date="2021" name="IMA Fungus">
        <title>Genomic characterization of three marine fungi, including Emericellopsis atlantica sp. nov. with signatures of a generalist lifestyle and marine biomass degradation.</title>
        <authorList>
            <person name="Hagestad O.C."/>
            <person name="Hou L."/>
            <person name="Andersen J.H."/>
            <person name="Hansen E.H."/>
            <person name="Altermark B."/>
            <person name="Li C."/>
            <person name="Kuhnert E."/>
            <person name="Cox R.J."/>
            <person name="Crous P.W."/>
            <person name="Spatafora J.W."/>
            <person name="Lail K."/>
            <person name="Amirebrahimi M."/>
            <person name="Lipzen A."/>
            <person name="Pangilinan J."/>
            <person name="Andreopoulos W."/>
            <person name="Hayes R.D."/>
            <person name="Ng V."/>
            <person name="Grigoriev I.V."/>
            <person name="Jackson S.A."/>
            <person name="Sutton T.D.S."/>
            <person name="Dobson A.D.W."/>
            <person name="Rama T."/>
        </authorList>
    </citation>
    <scope>NUCLEOTIDE SEQUENCE</scope>
    <source>
        <strain evidence="4">TS7</strain>
    </source>
</reference>
<comment type="caution">
    <text evidence="4">The sequence shown here is derived from an EMBL/GenBank/DDBJ whole genome shotgun (WGS) entry which is preliminary data.</text>
</comment>
<evidence type="ECO:0000256" key="3">
    <source>
        <dbReference type="ARBA" id="ARBA00022679"/>
    </source>
</evidence>
<sequence>MPSVLPEFSADTSHVWPWSQKASTGASNDVGQVFNATLGFEKVLALGLPERSDKRDALVLMSELSGFHIEWIDGVKPADLPSKAVPYGIDATKVGDNFLGSWRSHMNAIRFVVEAGVGSALIMEDDVDWDVHIKSQLQAAALGARHVLGQNPTSSSSPYGDDWDLLWLGHCGEPFPENLEEISGLNEEAKARISSKFNIENDDTVPPYQHVSTLVDWAKYPPGTRIVHRTAAPICSFAYAVSQRGARRLLHALSIEGLSMAFDNSLAQLCRDAVFDLARGQEQHYVMKCISINPTTMFHHKSKGLLSGDSDIQNHGQGGEMREKGFTESIMWSTRLNLKNLLTGQSVEAQFV</sequence>
<protein>
    <submittedName>
        <fullName evidence="4">Family 25 glycosyltransferase</fullName>
    </submittedName>
</protein>
<evidence type="ECO:0000256" key="1">
    <source>
        <dbReference type="ARBA" id="ARBA00006721"/>
    </source>
</evidence>
<dbReference type="Proteomes" id="UP000887229">
    <property type="component" value="Unassembled WGS sequence"/>
</dbReference>
<proteinExistence type="inferred from homology"/>
<dbReference type="AlphaFoldDB" id="A0A9P8CM41"/>
<dbReference type="PANTHER" id="PTHR10730:SF53">
    <property type="entry name" value="GLYCOSYLTRANSFERASE 25 FAMILY MEMBER"/>
    <property type="match status" value="1"/>
</dbReference>
<organism evidence="4 5">
    <name type="scientific">Emericellopsis atlantica</name>
    <dbReference type="NCBI Taxonomy" id="2614577"/>
    <lineage>
        <taxon>Eukaryota</taxon>
        <taxon>Fungi</taxon>
        <taxon>Dikarya</taxon>
        <taxon>Ascomycota</taxon>
        <taxon>Pezizomycotina</taxon>
        <taxon>Sordariomycetes</taxon>
        <taxon>Hypocreomycetidae</taxon>
        <taxon>Hypocreales</taxon>
        <taxon>Bionectriaceae</taxon>
        <taxon>Emericellopsis</taxon>
    </lineage>
</organism>
<dbReference type="EMBL" id="MU251266">
    <property type="protein sequence ID" value="KAG9251697.1"/>
    <property type="molecule type" value="Genomic_DNA"/>
</dbReference>
<evidence type="ECO:0000313" key="5">
    <source>
        <dbReference type="Proteomes" id="UP000887229"/>
    </source>
</evidence>
<dbReference type="RefSeq" id="XP_046115621.1">
    <property type="nucleotide sequence ID" value="XM_046261502.1"/>
</dbReference>
<gene>
    <name evidence="4" type="ORF">F5Z01DRAFT_626781</name>
</gene>
<name>A0A9P8CM41_9HYPO</name>
<dbReference type="OrthoDB" id="47375at2759"/>
<keyword evidence="5" id="KW-1185">Reference proteome</keyword>
<evidence type="ECO:0000256" key="2">
    <source>
        <dbReference type="ARBA" id="ARBA00022676"/>
    </source>
</evidence>
<dbReference type="GO" id="GO:0016740">
    <property type="term" value="F:transferase activity"/>
    <property type="evidence" value="ECO:0007669"/>
    <property type="project" value="UniProtKB-KW"/>
</dbReference>
<accession>A0A9P8CM41</accession>
<comment type="similarity">
    <text evidence="1">Belongs to the glycosyltransferase 25 family.</text>
</comment>
<evidence type="ECO:0000313" key="4">
    <source>
        <dbReference type="EMBL" id="KAG9251697.1"/>
    </source>
</evidence>
<dbReference type="InterPro" id="IPR050757">
    <property type="entry name" value="Collagen_mod_GT25"/>
</dbReference>
<dbReference type="PANTHER" id="PTHR10730">
    <property type="entry name" value="PROCOLLAGEN-LYSINE,2-OXOGLUTARATE 5-DIOXYGENASE/GLYCOSYLTRANSFERASE 25 FAMILY MEMBER"/>
    <property type="match status" value="1"/>
</dbReference>